<evidence type="ECO:0000313" key="3">
    <source>
        <dbReference type="Proteomes" id="UP000294225"/>
    </source>
</evidence>
<name>A0A4R0IXK3_9ACTN</name>
<comment type="caution">
    <text evidence="2">The sequence shown here is derived from an EMBL/GenBank/DDBJ whole genome shotgun (WGS) entry which is preliminary data.</text>
</comment>
<accession>A0A4R0IXK3</accession>
<dbReference type="EMBL" id="SJKC01000002">
    <property type="protein sequence ID" value="TCC37670.1"/>
    <property type="molecule type" value="Genomic_DNA"/>
</dbReference>
<sequence>MRGYVRGVLIAFAAFELVLGVWLTFTPRTFYDHVPTVDWDPPYNDHLFHDLGGTSLGLGIVLVAAAVRFDRFLVRVALLAYLAFTVSHLVFHLGHLHGDEPGWSVVLSGFVVLMVVLPLTALAGTRRMT</sequence>
<reference evidence="2 3" key="1">
    <citation type="submission" date="2019-02" db="EMBL/GenBank/DDBJ databases">
        <title>Kribbella capetownensis sp. nov. and Kribbella speibonae sp. nov., isolated from soil.</title>
        <authorList>
            <person name="Curtis S.M."/>
            <person name="Norton I."/>
            <person name="Everest G.J."/>
            <person name="Meyers P.R."/>
        </authorList>
    </citation>
    <scope>NUCLEOTIDE SEQUENCE [LARGE SCALE GENOMIC DNA]</scope>
    <source>
        <strain evidence="2 3">YM55</strain>
    </source>
</reference>
<keyword evidence="1" id="KW-1133">Transmembrane helix</keyword>
<proteinExistence type="predicted"/>
<feature type="transmembrane region" description="Helical" evidence="1">
    <location>
        <begin position="103"/>
        <end position="123"/>
    </location>
</feature>
<dbReference type="Proteomes" id="UP000294225">
    <property type="component" value="Unassembled WGS sequence"/>
</dbReference>
<evidence type="ECO:0000256" key="1">
    <source>
        <dbReference type="SAM" id="Phobius"/>
    </source>
</evidence>
<protein>
    <recommendedName>
        <fullName evidence="4">DUF4345 domain-containing protein</fullName>
    </recommendedName>
</protein>
<dbReference type="RefSeq" id="WP_131496598.1">
    <property type="nucleotide sequence ID" value="NZ_SJKC01000002.1"/>
</dbReference>
<feature type="transmembrane region" description="Helical" evidence="1">
    <location>
        <begin position="46"/>
        <end position="65"/>
    </location>
</feature>
<dbReference type="AlphaFoldDB" id="A0A4R0IXK3"/>
<evidence type="ECO:0008006" key="4">
    <source>
        <dbReference type="Google" id="ProtNLM"/>
    </source>
</evidence>
<keyword evidence="1" id="KW-0472">Membrane</keyword>
<feature type="transmembrane region" description="Helical" evidence="1">
    <location>
        <begin position="7"/>
        <end position="26"/>
    </location>
</feature>
<gene>
    <name evidence="2" type="ORF">E0H92_14290</name>
</gene>
<keyword evidence="1" id="KW-0812">Transmembrane</keyword>
<evidence type="ECO:0000313" key="2">
    <source>
        <dbReference type="EMBL" id="TCC37670.1"/>
    </source>
</evidence>
<feature type="transmembrane region" description="Helical" evidence="1">
    <location>
        <begin position="72"/>
        <end position="91"/>
    </location>
</feature>
<organism evidence="2 3">
    <name type="scientific">Kribbella speibonae</name>
    <dbReference type="NCBI Taxonomy" id="1572660"/>
    <lineage>
        <taxon>Bacteria</taxon>
        <taxon>Bacillati</taxon>
        <taxon>Actinomycetota</taxon>
        <taxon>Actinomycetes</taxon>
        <taxon>Propionibacteriales</taxon>
        <taxon>Kribbellaceae</taxon>
        <taxon>Kribbella</taxon>
    </lineage>
</organism>